<sequence length="122" mass="14423">MKTSIRNDNYSRNFLNRIESRADFEVNSTEELFDQVFELRAFIARIFVIRDGLRESLEGNWLHIVERLESWLNVVDSLIFKVRLLQGSSAELLNEWKALINMLYDENFEHLLMLAKLSISDV</sequence>
<dbReference type="AlphaFoldDB" id="A0A914X072"/>
<keyword evidence="1" id="KW-1185">Reference proteome</keyword>
<organism evidence="1 2">
    <name type="scientific">Plectus sambesii</name>
    <dbReference type="NCBI Taxonomy" id="2011161"/>
    <lineage>
        <taxon>Eukaryota</taxon>
        <taxon>Metazoa</taxon>
        <taxon>Ecdysozoa</taxon>
        <taxon>Nematoda</taxon>
        <taxon>Chromadorea</taxon>
        <taxon>Plectida</taxon>
        <taxon>Plectina</taxon>
        <taxon>Plectoidea</taxon>
        <taxon>Plectidae</taxon>
        <taxon>Plectus</taxon>
    </lineage>
</organism>
<reference evidence="2" key="1">
    <citation type="submission" date="2022-11" db="UniProtKB">
        <authorList>
            <consortium name="WormBaseParasite"/>
        </authorList>
    </citation>
    <scope>IDENTIFICATION</scope>
</reference>
<dbReference type="WBParaSite" id="PSAMB.scaffold5801size10858.g27319.t1">
    <property type="protein sequence ID" value="PSAMB.scaffold5801size10858.g27319.t1"/>
    <property type="gene ID" value="PSAMB.scaffold5801size10858.g27319"/>
</dbReference>
<dbReference type="Proteomes" id="UP000887566">
    <property type="component" value="Unplaced"/>
</dbReference>
<evidence type="ECO:0000313" key="1">
    <source>
        <dbReference type="Proteomes" id="UP000887566"/>
    </source>
</evidence>
<name>A0A914X072_9BILA</name>
<evidence type="ECO:0000313" key="2">
    <source>
        <dbReference type="WBParaSite" id="PSAMB.scaffold5801size10858.g27319.t1"/>
    </source>
</evidence>
<accession>A0A914X072</accession>
<protein>
    <submittedName>
        <fullName evidence="2">Uncharacterized protein</fullName>
    </submittedName>
</protein>
<proteinExistence type="predicted"/>